<feature type="region of interest" description="Disordered" evidence="1">
    <location>
        <begin position="116"/>
        <end position="139"/>
    </location>
</feature>
<comment type="caution">
    <text evidence="2">The sequence shown here is derived from an EMBL/GenBank/DDBJ whole genome shotgun (WGS) entry which is preliminary data.</text>
</comment>
<dbReference type="AlphaFoldDB" id="A0A7W7HZM0"/>
<evidence type="ECO:0000313" key="2">
    <source>
        <dbReference type="EMBL" id="MBB4763720.1"/>
    </source>
</evidence>
<reference evidence="2 3" key="1">
    <citation type="submission" date="2020-08" db="EMBL/GenBank/DDBJ databases">
        <title>Sequencing the genomes of 1000 actinobacteria strains.</title>
        <authorList>
            <person name="Klenk H.-P."/>
        </authorList>
    </citation>
    <scope>NUCLEOTIDE SEQUENCE [LARGE SCALE GENOMIC DNA]</scope>
    <source>
        <strain evidence="2 3">DSM 43149</strain>
    </source>
</reference>
<dbReference type="Proteomes" id="UP000578112">
    <property type="component" value="Unassembled WGS sequence"/>
</dbReference>
<sequence>MDNPAPTDPRTIYRRPEARTPPTLPSISDYWPDAPHRIGPEPDHYSDEPTAASVDALLRSGRREHEEHPAPAEPPARRPKRVRAGAGGALAVLLLAGAGVAAAKLTRDTAGVTTAGATTAATPAPTATTPAVAGPLTAPARGRTDARFELVSNTATIDLSTAALDGDLYRITTPDGSGVAPRAAVGEDGVRLFLDDNGERGDAAVTVVLSADVRWSLRITGGINRGVFDLSGAEVDGVEFAGGATRIDLTLPEPDGTLPIRMSGGVNRFEVYTGGKVPVRVRTRQGAGQVRLDGRTDDGVARGASFLSPGWAKSTDRIDLDAVAGVGTLRVGRG</sequence>
<feature type="compositionally biased region" description="Basic and acidic residues" evidence="1">
    <location>
        <begin position="34"/>
        <end position="47"/>
    </location>
</feature>
<gene>
    <name evidence="2" type="ORF">BJ971_004276</name>
</gene>
<feature type="compositionally biased region" description="Basic and acidic residues" evidence="1">
    <location>
        <begin position="61"/>
        <end position="70"/>
    </location>
</feature>
<accession>A0A7W7HZM0</accession>
<dbReference type="EMBL" id="JACHNH010000001">
    <property type="protein sequence ID" value="MBB4763720.1"/>
    <property type="molecule type" value="Genomic_DNA"/>
</dbReference>
<feature type="region of interest" description="Disordered" evidence="1">
    <location>
        <begin position="1"/>
        <end position="82"/>
    </location>
</feature>
<organism evidence="2 3">
    <name type="scientific">Actinoplanes digitatis</name>
    <dbReference type="NCBI Taxonomy" id="1868"/>
    <lineage>
        <taxon>Bacteria</taxon>
        <taxon>Bacillati</taxon>
        <taxon>Actinomycetota</taxon>
        <taxon>Actinomycetes</taxon>
        <taxon>Micromonosporales</taxon>
        <taxon>Micromonosporaceae</taxon>
        <taxon>Actinoplanes</taxon>
    </lineage>
</organism>
<evidence type="ECO:0000256" key="1">
    <source>
        <dbReference type="SAM" id="MobiDB-lite"/>
    </source>
</evidence>
<evidence type="ECO:0008006" key="4">
    <source>
        <dbReference type="Google" id="ProtNLM"/>
    </source>
</evidence>
<dbReference type="RefSeq" id="WP_184994990.1">
    <property type="nucleotide sequence ID" value="NZ_BOMK01000020.1"/>
</dbReference>
<evidence type="ECO:0000313" key="3">
    <source>
        <dbReference type="Proteomes" id="UP000578112"/>
    </source>
</evidence>
<proteinExistence type="predicted"/>
<keyword evidence="3" id="KW-1185">Reference proteome</keyword>
<protein>
    <recommendedName>
        <fullName evidence="4">Adhesin domain-containing protein</fullName>
    </recommendedName>
</protein>
<name>A0A7W7HZM0_9ACTN</name>